<protein>
    <recommendedName>
        <fullName evidence="3">Fibronectin type-III domain-containing protein</fullName>
    </recommendedName>
</protein>
<dbReference type="SMART" id="SM00060">
    <property type="entry name" value="FN3"/>
    <property type="match status" value="2"/>
</dbReference>
<evidence type="ECO:0000313" key="4">
    <source>
        <dbReference type="Ensembl" id="ENSPNAP00000075081.1"/>
    </source>
</evidence>
<dbReference type="AlphaFoldDB" id="A0AAR2LL69"/>
<dbReference type="Gene3D" id="2.60.40.10">
    <property type="entry name" value="Immunoglobulins"/>
    <property type="match status" value="2"/>
</dbReference>
<dbReference type="GeneTree" id="ENSGT01110000267173"/>
<dbReference type="GO" id="GO:0045214">
    <property type="term" value="P:sarcomere organization"/>
    <property type="evidence" value="ECO:0007669"/>
    <property type="project" value="TreeGrafter"/>
</dbReference>
<evidence type="ECO:0000259" key="3">
    <source>
        <dbReference type="PROSITE" id="PS50853"/>
    </source>
</evidence>
<dbReference type="PRINTS" id="PR00014">
    <property type="entry name" value="FNTYPEIII"/>
</dbReference>
<dbReference type="CDD" id="cd00063">
    <property type="entry name" value="FN3"/>
    <property type="match status" value="2"/>
</dbReference>
<evidence type="ECO:0000256" key="1">
    <source>
        <dbReference type="ARBA" id="ARBA00022737"/>
    </source>
</evidence>
<dbReference type="InterPro" id="IPR036116">
    <property type="entry name" value="FN3_sf"/>
</dbReference>
<feature type="domain" description="Fibronectin type-III" evidence="3">
    <location>
        <begin position="161"/>
        <end position="218"/>
    </location>
</feature>
<dbReference type="InterPro" id="IPR003961">
    <property type="entry name" value="FN3_dom"/>
</dbReference>
<dbReference type="PANTHER" id="PTHR13817:SF151">
    <property type="entry name" value="TITIN"/>
    <property type="match status" value="1"/>
</dbReference>
<dbReference type="InterPro" id="IPR050964">
    <property type="entry name" value="Striated_Muscle_Regulatory"/>
</dbReference>
<dbReference type="SUPFAM" id="SSF49265">
    <property type="entry name" value="Fibronectin type III"/>
    <property type="match status" value="1"/>
</dbReference>
<dbReference type="PROSITE" id="PS50853">
    <property type="entry name" value="FN3"/>
    <property type="match status" value="1"/>
</dbReference>
<evidence type="ECO:0000313" key="5">
    <source>
        <dbReference type="Proteomes" id="UP001501920"/>
    </source>
</evidence>
<reference evidence="4" key="3">
    <citation type="submission" date="2025-09" db="UniProtKB">
        <authorList>
            <consortium name="Ensembl"/>
        </authorList>
    </citation>
    <scope>IDENTIFICATION</scope>
</reference>
<keyword evidence="5" id="KW-1185">Reference proteome</keyword>
<reference evidence="4" key="2">
    <citation type="submission" date="2025-08" db="UniProtKB">
        <authorList>
            <consortium name="Ensembl"/>
        </authorList>
    </citation>
    <scope>IDENTIFICATION</scope>
</reference>
<reference evidence="4 5" key="1">
    <citation type="submission" date="2020-10" db="EMBL/GenBank/DDBJ databases">
        <title>Pygocentrus nattereri (red-bellied piranha) genome, fPygNat1, primary haplotype.</title>
        <authorList>
            <person name="Myers G."/>
            <person name="Meyer A."/>
            <person name="Karagic N."/>
            <person name="Pippel M."/>
            <person name="Winkler S."/>
            <person name="Tracey A."/>
            <person name="Wood J."/>
            <person name="Formenti G."/>
            <person name="Howe K."/>
            <person name="Fedrigo O."/>
            <person name="Jarvis E.D."/>
        </authorList>
    </citation>
    <scope>NUCLEOTIDE SEQUENCE [LARGE SCALE GENOMIC DNA]</scope>
</reference>
<dbReference type="InterPro" id="IPR036179">
    <property type="entry name" value="Ig-like_dom_sf"/>
</dbReference>
<name>A0AAR2LL69_PYGNA</name>
<dbReference type="Ensembl" id="ENSPNAT00000078484.1">
    <property type="protein sequence ID" value="ENSPNAP00000075081.1"/>
    <property type="gene ID" value="ENSPNAG00000034757.1"/>
</dbReference>
<keyword evidence="2" id="KW-0393">Immunoglobulin domain</keyword>
<proteinExistence type="predicted"/>
<dbReference type="FunFam" id="2.60.40.10:FF:001343">
    <property type="entry name" value="titin isoform X1"/>
    <property type="match status" value="1"/>
</dbReference>
<evidence type="ECO:0000256" key="2">
    <source>
        <dbReference type="ARBA" id="ARBA00023319"/>
    </source>
</evidence>
<dbReference type="Proteomes" id="UP001501920">
    <property type="component" value="Chromosome 6"/>
</dbReference>
<dbReference type="InterPro" id="IPR013783">
    <property type="entry name" value="Ig-like_fold"/>
</dbReference>
<keyword evidence="1" id="KW-0677">Repeat</keyword>
<sequence>MNWLLSLVCICGNIYRCYSFKHTLHVTLCFFLLGAPSIVLDEFMEVERGTDINIVAKIKGCPFPTLTWHKAPPHKSDDKVEVVYDEHINKLVSDDSCTLLIQQGKRSDTGLKSWIPVPGAPKERIFTIEGLMPGHEYVFRIRAQNKYGVGDSLDSEKYTTPPSPPTPKITDWTKNTVDLEWIPPLKDGGSKIMGYYVEYKEEGTDAWVRVCSRHVVLF</sequence>
<accession>A0AAR2LL69</accession>
<organism evidence="4 5">
    <name type="scientific">Pygocentrus nattereri</name>
    <name type="common">Red-bellied piranha</name>
    <dbReference type="NCBI Taxonomy" id="42514"/>
    <lineage>
        <taxon>Eukaryota</taxon>
        <taxon>Metazoa</taxon>
        <taxon>Chordata</taxon>
        <taxon>Craniata</taxon>
        <taxon>Vertebrata</taxon>
        <taxon>Euteleostomi</taxon>
        <taxon>Actinopterygii</taxon>
        <taxon>Neopterygii</taxon>
        <taxon>Teleostei</taxon>
        <taxon>Ostariophysi</taxon>
        <taxon>Characiformes</taxon>
        <taxon>Characoidei</taxon>
        <taxon>Pygocentrus</taxon>
    </lineage>
</organism>
<dbReference type="GO" id="GO:0031430">
    <property type="term" value="C:M band"/>
    <property type="evidence" value="ECO:0007669"/>
    <property type="project" value="TreeGrafter"/>
</dbReference>
<dbReference type="SUPFAM" id="SSF48726">
    <property type="entry name" value="Immunoglobulin"/>
    <property type="match status" value="1"/>
</dbReference>
<dbReference type="PANTHER" id="PTHR13817">
    <property type="entry name" value="TITIN"/>
    <property type="match status" value="1"/>
</dbReference>